<name>A0AA41WVU5_9ALTE</name>
<keyword evidence="7" id="KW-0645">Protease</keyword>
<evidence type="ECO:0000256" key="8">
    <source>
        <dbReference type="ARBA" id="ARBA00022723"/>
    </source>
</evidence>
<keyword evidence="10" id="KW-0862">Zinc</keyword>
<keyword evidence="18" id="KW-1185">Reference proteome</keyword>
<dbReference type="SUPFAM" id="SSF55486">
    <property type="entry name" value="Metalloproteases ('zincins'), catalytic domain"/>
    <property type="match status" value="1"/>
</dbReference>
<proteinExistence type="inferred from homology"/>
<dbReference type="InterPro" id="IPR012779">
    <property type="entry name" value="Peptidase_M1_pepN"/>
</dbReference>
<dbReference type="Pfam" id="PF01433">
    <property type="entry name" value="Peptidase_M1"/>
    <property type="match status" value="1"/>
</dbReference>
<dbReference type="SUPFAM" id="SSF63737">
    <property type="entry name" value="Leukotriene A4 hydrolase N-terminal domain"/>
    <property type="match status" value="1"/>
</dbReference>
<dbReference type="Gene3D" id="3.30.2010.30">
    <property type="match status" value="1"/>
</dbReference>
<evidence type="ECO:0000256" key="12">
    <source>
        <dbReference type="NCBIfam" id="TIGR02414"/>
    </source>
</evidence>
<dbReference type="InterPro" id="IPR024601">
    <property type="entry name" value="Peptidase_M1_pepN_C"/>
</dbReference>
<feature type="domain" description="Peptidase M1 membrane alanine aminopeptidase" evidence="13">
    <location>
        <begin position="226"/>
        <end position="436"/>
    </location>
</feature>
<dbReference type="InterPro" id="IPR038438">
    <property type="entry name" value="PepN_Ig-like_sf"/>
</dbReference>
<comment type="cofactor">
    <cofactor evidence="2">
        <name>Zn(2+)</name>
        <dbReference type="ChEBI" id="CHEBI:29105"/>
    </cofactor>
</comment>
<evidence type="ECO:0000313" key="18">
    <source>
        <dbReference type="Proteomes" id="UP001165413"/>
    </source>
</evidence>
<evidence type="ECO:0000256" key="6">
    <source>
        <dbReference type="ARBA" id="ARBA00022438"/>
    </source>
</evidence>
<evidence type="ECO:0000256" key="1">
    <source>
        <dbReference type="ARBA" id="ARBA00000098"/>
    </source>
</evidence>
<feature type="domain" description="Peptidase M1 alanyl aminopeptidase Ig-like fold" evidence="14">
    <location>
        <begin position="442"/>
        <end position="540"/>
    </location>
</feature>
<evidence type="ECO:0000313" key="17">
    <source>
        <dbReference type="EMBL" id="MCP3427519.1"/>
    </source>
</evidence>
<dbReference type="Gene3D" id="1.10.390.10">
    <property type="entry name" value="Neutral Protease Domain 2"/>
    <property type="match status" value="1"/>
</dbReference>
<dbReference type="InterPro" id="IPR035414">
    <property type="entry name" value="Peptidase_M1_pepN_Ig-like"/>
</dbReference>
<evidence type="ECO:0000256" key="10">
    <source>
        <dbReference type="ARBA" id="ARBA00022833"/>
    </source>
</evidence>
<gene>
    <name evidence="17" type="primary">pepN</name>
    <name evidence="17" type="ORF">NLF92_00995</name>
</gene>
<dbReference type="InterPro" id="IPR037144">
    <property type="entry name" value="Peptidase_M1_pepN_C_sf"/>
</dbReference>
<evidence type="ECO:0000256" key="11">
    <source>
        <dbReference type="ARBA" id="ARBA00023049"/>
    </source>
</evidence>
<dbReference type="Pfam" id="PF11940">
    <property type="entry name" value="DUF3458"/>
    <property type="match status" value="1"/>
</dbReference>
<evidence type="ECO:0000259" key="13">
    <source>
        <dbReference type="Pfam" id="PF01433"/>
    </source>
</evidence>
<evidence type="ECO:0000259" key="14">
    <source>
        <dbReference type="Pfam" id="PF11940"/>
    </source>
</evidence>
<evidence type="ECO:0000256" key="9">
    <source>
        <dbReference type="ARBA" id="ARBA00022801"/>
    </source>
</evidence>
<dbReference type="InterPro" id="IPR042097">
    <property type="entry name" value="Aminopeptidase_N-like_N_sf"/>
</dbReference>
<keyword evidence="6 17" id="KW-0031">Aminopeptidase</keyword>
<dbReference type="FunFam" id="3.30.2010.30:FF:000002">
    <property type="entry name" value="Putative aminopeptidase N"/>
    <property type="match status" value="1"/>
</dbReference>
<dbReference type="Pfam" id="PF17432">
    <property type="entry name" value="DUF3458_C"/>
    <property type="match status" value="1"/>
</dbReference>
<dbReference type="GO" id="GO:0008237">
    <property type="term" value="F:metallopeptidase activity"/>
    <property type="evidence" value="ECO:0007669"/>
    <property type="project" value="UniProtKB-UniRule"/>
</dbReference>
<keyword evidence="9 17" id="KW-0378">Hydrolase</keyword>
<dbReference type="AlphaFoldDB" id="A0AA41WVU5"/>
<dbReference type="InterPro" id="IPR027268">
    <property type="entry name" value="Peptidase_M4/M1_CTD_sf"/>
</dbReference>
<dbReference type="CDD" id="cd09600">
    <property type="entry name" value="M1_APN"/>
    <property type="match status" value="1"/>
</dbReference>
<dbReference type="GO" id="GO:0006508">
    <property type="term" value="P:proteolysis"/>
    <property type="evidence" value="ECO:0007669"/>
    <property type="project" value="UniProtKB-UniRule"/>
</dbReference>
<comment type="catalytic activity">
    <reaction evidence="1">
        <text>Release of an N-terminal amino acid, Xaa-|-Yaa- from a peptide, amide or arylamide. Xaa is preferably Ala, but may be most amino acids including Pro (slow action). When a terminal hydrophobic residue is followed by a prolyl residue, the two may be released as an intact Xaa-Pro dipeptide.</text>
        <dbReference type="EC" id="3.4.11.2"/>
    </reaction>
</comment>
<keyword evidence="8" id="KW-0479">Metal-binding</keyword>
<dbReference type="GO" id="GO:0016285">
    <property type="term" value="F:alanyl aminopeptidase activity"/>
    <property type="evidence" value="ECO:0007669"/>
    <property type="project" value="UniProtKB-EC"/>
</dbReference>
<dbReference type="Gene3D" id="1.25.50.10">
    <property type="entry name" value="Peptidase M1, alanyl aminopeptidase, C-terminal domain"/>
    <property type="match status" value="1"/>
</dbReference>
<evidence type="ECO:0000259" key="15">
    <source>
        <dbReference type="Pfam" id="PF17432"/>
    </source>
</evidence>
<dbReference type="Gene3D" id="2.60.40.1840">
    <property type="match status" value="1"/>
</dbReference>
<dbReference type="Gene3D" id="2.60.40.1730">
    <property type="entry name" value="tricorn interacting facor f3 domain"/>
    <property type="match status" value="1"/>
</dbReference>
<dbReference type="Pfam" id="PF17900">
    <property type="entry name" value="Peptidase_M1_N"/>
    <property type="match status" value="1"/>
</dbReference>
<accession>A0AA41WVU5</accession>
<dbReference type="Proteomes" id="UP001165413">
    <property type="component" value="Unassembled WGS sequence"/>
</dbReference>
<reference evidence="17" key="1">
    <citation type="submission" date="2022-07" db="EMBL/GenBank/DDBJ databases">
        <title>Characterization of the Novel Bacterium Alteromonas immobilis LMIT006 and Alteromonas gregis LMIT007.</title>
        <authorList>
            <person name="Lin X."/>
        </authorList>
    </citation>
    <scope>NUCLEOTIDE SEQUENCE</scope>
    <source>
        <strain evidence="17">LMIT007</strain>
    </source>
</reference>
<dbReference type="NCBIfam" id="TIGR02414">
    <property type="entry name" value="pepN_proteo"/>
    <property type="match status" value="1"/>
</dbReference>
<feature type="domain" description="Aminopeptidase N-like N-terminal" evidence="16">
    <location>
        <begin position="24"/>
        <end position="184"/>
    </location>
</feature>
<sequence length="867" mass="99013">MLAKRREDYQTAGFSIPLVHLDFNLNSEATIVTNTMLVLREDHSKQYLRLDGQDLSLLECLVNGEVFSDYELTNDYLHLTLPDNEHEFTIVVKTLCNPKANTSLEGLYYASNTFCTQCEAEGFRRITYFLDRPDILSSYSVSITADKDAYPYLLSNGNLTSKETLADGKHKVSWQDPHKKPAYLFALVAGDFDLLEGHYVTSSGREVALQIFVEQGRQAQAEHALVSLQKSMRWDEETYGLEYDLDIYMVVAVDFFNMGAMENKGLNIFNSKFVLAQPQSATDEDYFNIESIIAHEYFHNWTGNRVTCRDWFQLSLKEGLTVFRDQQFSADMTSELSNRIKQINVMRSQQFAEDASAMAHPIRPDEVIEMNNFYTLTVYDKGAEVIRMLHTLLGKDGFRKGMDLYFARHDGHAVTCDDFIAAMQDANAYDLSYFAHWYSQSGTPQVTVQQLYDAAQKTLTVVVKQETKPTFDQKNKRPLLLPIKYECIAANGAAQFCVEDAREGLVIMTDTTQTMTFKEVPDGTCINLFTDFSAPVRVNQYNDLDAWFHILRYAKQPLTIWEASQNIYSSIILDAYHALSTQQSVDFASVMNWQTFNTWLEAQAGQPELLAEVLSLPTIEQLLQDLTHVDILLLHAAKAQFEKALAMFSYNTLQALFTNLEAVQSTYVYRTEDVHRRKLKNVILQYISIKEPNACFEQFVHSNNMTDLQGALKIAININHPRVDWLLNEFKTRWSHDLVVMDKWFAMQASQECSDILAKLTLLQEHPAFSINNPNKVRALIGSFAMFNTLGFHAEDGSGYRYVADFIMELDGVNAQVAARLVTPLTQWQKYNTVRQRSMCAQLERILVTPDLSKDVYEKVSKSLAQS</sequence>
<keyword evidence="11" id="KW-0482">Metalloprotease</keyword>
<dbReference type="RefSeq" id="WP_254097942.1">
    <property type="nucleotide sequence ID" value="NZ_JANATA010000001.1"/>
</dbReference>
<organism evidence="17 18">
    <name type="scientific">Opacimonas viscosa</name>
    <dbReference type="NCBI Taxonomy" id="2961944"/>
    <lineage>
        <taxon>Bacteria</taxon>
        <taxon>Pseudomonadati</taxon>
        <taxon>Pseudomonadota</taxon>
        <taxon>Gammaproteobacteria</taxon>
        <taxon>Alteromonadales</taxon>
        <taxon>Alteromonadaceae</taxon>
        <taxon>Opacimonas</taxon>
    </lineage>
</organism>
<evidence type="ECO:0000256" key="3">
    <source>
        <dbReference type="ARBA" id="ARBA00010136"/>
    </source>
</evidence>
<dbReference type="PANTHER" id="PTHR46322:SF1">
    <property type="entry name" value="PUROMYCIN-SENSITIVE AMINOPEPTIDASE"/>
    <property type="match status" value="1"/>
</dbReference>
<dbReference type="PRINTS" id="PR00756">
    <property type="entry name" value="ALADIPTASE"/>
</dbReference>
<feature type="domain" description="Peptidase M1 alanyl aminopeptidase C-terminal" evidence="15">
    <location>
        <begin position="548"/>
        <end position="865"/>
    </location>
</feature>
<evidence type="ECO:0000259" key="16">
    <source>
        <dbReference type="Pfam" id="PF17900"/>
    </source>
</evidence>
<dbReference type="GO" id="GO:0008270">
    <property type="term" value="F:zinc ion binding"/>
    <property type="evidence" value="ECO:0007669"/>
    <property type="project" value="InterPro"/>
</dbReference>
<dbReference type="EC" id="3.4.11.2" evidence="4 12"/>
<evidence type="ECO:0000256" key="2">
    <source>
        <dbReference type="ARBA" id="ARBA00001947"/>
    </source>
</evidence>
<protein>
    <recommendedName>
        <fullName evidence="5 12">Aminopeptidase N</fullName>
        <ecNumber evidence="4 12">3.4.11.2</ecNumber>
    </recommendedName>
</protein>
<dbReference type="FunFam" id="1.10.390.10:FF:000002">
    <property type="entry name" value="Aminopeptidase N"/>
    <property type="match status" value="1"/>
</dbReference>
<evidence type="ECO:0000256" key="7">
    <source>
        <dbReference type="ARBA" id="ARBA00022670"/>
    </source>
</evidence>
<evidence type="ECO:0000256" key="4">
    <source>
        <dbReference type="ARBA" id="ARBA00012564"/>
    </source>
</evidence>
<dbReference type="InterPro" id="IPR001930">
    <property type="entry name" value="Peptidase_M1"/>
</dbReference>
<dbReference type="InterPro" id="IPR014782">
    <property type="entry name" value="Peptidase_M1_dom"/>
</dbReference>
<dbReference type="PANTHER" id="PTHR46322">
    <property type="entry name" value="PUROMYCIN-SENSITIVE AMINOPEPTIDASE"/>
    <property type="match status" value="1"/>
</dbReference>
<dbReference type="EMBL" id="JANATA010000001">
    <property type="protein sequence ID" value="MCP3427519.1"/>
    <property type="molecule type" value="Genomic_DNA"/>
</dbReference>
<comment type="caution">
    <text evidence="17">The sequence shown here is derived from an EMBL/GenBank/DDBJ whole genome shotgun (WGS) entry which is preliminary data.</text>
</comment>
<evidence type="ECO:0000256" key="5">
    <source>
        <dbReference type="ARBA" id="ARBA00015611"/>
    </source>
</evidence>
<comment type="similarity">
    <text evidence="3">Belongs to the peptidase M1 family.</text>
</comment>
<dbReference type="InterPro" id="IPR045357">
    <property type="entry name" value="Aminopeptidase_N-like_N"/>
</dbReference>